<dbReference type="EMBL" id="AMQN01004709">
    <property type="status" value="NOT_ANNOTATED_CDS"/>
    <property type="molecule type" value="Genomic_DNA"/>
</dbReference>
<reference evidence="1 3" key="2">
    <citation type="journal article" date="2013" name="Nature">
        <title>Insights into bilaterian evolution from three spiralian genomes.</title>
        <authorList>
            <person name="Simakov O."/>
            <person name="Marletaz F."/>
            <person name="Cho S.J."/>
            <person name="Edsinger-Gonzales E."/>
            <person name="Havlak P."/>
            <person name="Hellsten U."/>
            <person name="Kuo D.H."/>
            <person name="Larsson T."/>
            <person name="Lv J."/>
            <person name="Arendt D."/>
            <person name="Savage R."/>
            <person name="Osoegawa K."/>
            <person name="de Jong P."/>
            <person name="Grimwood J."/>
            <person name="Chapman J.A."/>
            <person name="Shapiro H."/>
            <person name="Aerts A."/>
            <person name="Otillar R.P."/>
            <person name="Terry A.Y."/>
            <person name="Boore J.L."/>
            <person name="Grigoriev I.V."/>
            <person name="Lindberg D.R."/>
            <person name="Seaver E.C."/>
            <person name="Weisblat D.A."/>
            <person name="Putnam N.H."/>
            <person name="Rokhsar D.S."/>
        </authorList>
    </citation>
    <scope>NUCLEOTIDE SEQUENCE</scope>
    <source>
        <strain evidence="1 3">I ESC-2004</strain>
    </source>
</reference>
<gene>
    <name evidence="1" type="ORF">CAPTEDRAFT_207555</name>
</gene>
<keyword evidence="3" id="KW-1185">Reference proteome</keyword>
<name>R7VGM5_CAPTE</name>
<dbReference type="HOGENOM" id="CLU_1311154_0_0_1"/>
<evidence type="ECO:0000313" key="3">
    <source>
        <dbReference type="Proteomes" id="UP000014760"/>
    </source>
</evidence>
<dbReference type="Proteomes" id="UP000014760">
    <property type="component" value="Unassembled WGS sequence"/>
</dbReference>
<evidence type="ECO:0000313" key="2">
    <source>
        <dbReference type="EnsemblMetazoa" id="CapteP207555"/>
    </source>
</evidence>
<organism evidence="1">
    <name type="scientific">Capitella teleta</name>
    <name type="common">Polychaete worm</name>
    <dbReference type="NCBI Taxonomy" id="283909"/>
    <lineage>
        <taxon>Eukaryota</taxon>
        <taxon>Metazoa</taxon>
        <taxon>Spiralia</taxon>
        <taxon>Lophotrochozoa</taxon>
        <taxon>Annelida</taxon>
        <taxon>Polychaeta</taxon>
        <taxon>Sedentaria</taxon>
        <taxon>Scolecida</taxon>
        <taxon>Capitellidae</taxon>
        <taxon>Capitella</taxon>
    </lineage>
</organism>
<proteinExistence type="predicted"/>
<dbReference type="EnsemblMetazoa" id="CapteT207555">
    <property type="protein sequence ID" value="CapteP207555"/>
    <property type="gene ID" value="CapteG207555"/>
</dbReference>
<protein>
    <submittedName>
        <fullName evidence="1 2">Uncharacterized protein</fullName>
    </submittedName>
</protein>
<reference evidence="2" key="3">
    <citation type="submission" date="2015-06" db="UniProtKB">
        <authorList>
            <consortium name="EnsemblMetazoa"/>
        </authorList>
    </citation>
    <scope>IDENTIFICATION</scope>
</reference>
<dbReference type="EMBL" id="KB294243">
    <property type="protein sequence ID" value="ELU14845.1"/>
    <property type="molecule type" value="Genomic_DNA"/>
</dbReference>
<dbReference type="AlphaFoldDB" id="R7VGM5"/>
<reference evidence="3" key="1">
    <citation type="submission" date="2012-12" db="EMBL/GenBank/DDBJ databases">
        <authorList>
            <person name="Hellsten U."/>
            <person name="Grimwood J."/>
            <person name="Chapman J.A."/>
            <person name="Shapiro H."/>
            <person name="Aerts A."/>
            <person name="Otillar R.P."/>
            <person name="Terry A.Y."/>
            <person name="Boore J.L."/>
            <person name="Simakov O."/>
            <person name="Marletaz F."/>
            <person name="Cho S.-J."/>
            <person name="Edsinger-Gonzales E."/>
            <person name="Havlak P."/>
            <person name="Kuo D.-H."/>
            <person name="Larsson T."/>
            <person name="Lv J."/>
            <person name="Arendt D."/>
            <person name="Savage R."/>
            <person name="Osoegawa K."/>
            <person name="de Jong P."/>
            <person name="Lindberg D.R."/>
            <person name="Seaver E.C."/>
            <person name="Weisblat D.A."/>
            <person name="Putnam N.H."/>
            <person name="Grigoriev I.V."/>
            <person name="Rokhsar D.S."/>
        </authorList>
    </citation>
    <scope>NUCLEOTIDE SEQUENCE</scope>
    <source>
        <strain evidence="3">I ESC-2004</strain>
    </source>
</reference>
<sequence>MFCAFEGHHLHYTYTRHLRVCERECTEDYPGKPLPWMTQWRRYLPFNLTNYESTQQCEIHEATFEGKCERKARVAAITSLLVHGYELLSAERRLRAVTLLIRYFWEYLTKNDPVTVGRSAVLMRIGGIGNSPCRGGIINTSVHTPAPMMQVEIGDVQEQNERRELRVKKRVEKRVELKLGESELIHMHKMRAHNDHPSVIVSTLYIAHFI</sequence>
<accession>R7VGM5</accession>
<evidence type="ECO:0000313" key="1">
    <source>
        <dbReference type="EMBL" id="ELU14845.1"/>
    </source>
</evidence>